<dbReference type="PROSITE" id="PS51514">
    <property type="entry name" value="BRX"/>
    <property type="match status" value="2"/>
</dbReference>
<evidence type="ECO:0000256" key="1">
    <source>
        <dbReference type="ARBA" id="ARBA00004123"/>
    </source>
</evidence>
<dbReference type="InterPro" id="IPR044532">
    <property type="entry name" value="BRX-like"/>
</dbReference>
<comment type="similarity">
    <text evidence="2">Belongs to the BRX family.</text>
</comment>
<comment type="subcellular location">
    <subcellularLocation>
        <location evidence="1">Nucleus</location>
    </subcellularLocation>
</comment>
<dbReference type="Pfam" id="PF08381">
    <property type="entry name" value="BRX"/>
    <property type="match status" value="2"/>
</dbReference>
<feature type="region of interest" description="Disordered" evidence="4">
    <location>
        <begin position="65"/>
        <end position="101"/>
    </location>
</feature>
<evidence type="ECO:0000256" key="3">
    <source>
        <dbReference type="ARBA" id="ARBA00023242"/>
    </source>
</evidence>
<evidence type="ECO:0000259" key="5">
    <source>
        <dbReference type="PROSITE" id="PS51514"/>
    </source>
</evidence>
<feature type="domain" description="BRX" evidence="5">
    <location>
        <begin position="158"/>
        <end position="213"/>
    </location>
</feature>
<keyword evidence="3" id="KW-0539">Nucleus</keyword>
<dbReference type="Pfam" id="PF13713">
    <property type="entry name" value="BRX_N"/>
    <property type="match status" value="1"/>
</dbReference>
<evidence type="ECO:0000256" key="2">
    <source>
        <dbReference type="ARBA" id="ARBA00009057"/>
    </source>
</evidence>
<proteinExistence type="inferred from homology"/>
<feature type="domain" description="BRX" evidence="5">
    <location>
        <begin position="312"/>
        <end position="367"/>
    </location>
</feature>
<dbReference type="AlphaFoldDB" id="A0A0D6R384"/>
<dbReference type="GO" id="GO:0005634">
    <property type="term" value="C:nucleus"/>
    <property type="evidence" value="ECO:0007669"/>
    <property type="project" value="UniProtKB-SubCell"/>
</dbReference>
<accession>A0A0D6R384</accession>
<evidence type="ECO:0000256" key="4">
    <source>
        <dbReference type="SAM" id="MobiDB-lite"/>
    </source>
</evidence>
<feature type="compositionally biased region" description="Polar residues" evidence="4">
    <location>
        <begin position="92"/>
        <end position="101"/>
    </location>
</feature>
<name>A0A0D6R384_ARACU</name>
<dbReference type="InterPro" id="IPR013591">
    <property type="entry name" value="Brevis_radix_dom"/>
</dbReference>
<reference evidence="6" key="1">
    <citation type="submission" date="2015-03" db="EMBL/GenBank/DDBJ databases">
        <title>A transcriptome of Araucaria cunninghamii, an australian fine timber species.</title>
        <authorList>
            <person name="Jing Yi C.J.Y."/>
            <person name="Yin San L.Y.S."/>
            <person name="Abdul Karim S.S."/>
            <person name="Wan Azmi N.N."/>
            <person name="Hercus R.R."/>
            <person name="Croft L.L."/>
        </authorList>
    </citation>
    <scope>NUCLEOTIDE SEQUENCE</scope>
    <source>
        <strain evidence="6">MI0301</strain>
        <tissue evidence="6">Leaf</tissue>
    </source>
</reference>
<feature type="compositionally biased region" description="Polar residues" evidence="4">
    <location>
        <begin position="277"/>
        <end position="288"/>
    </location>
</feature>
<feature type="region of interest" description="Disordered" evidence="4">
    <location>
        <begin position="11"/>
        <end position="32"/>
    </location>
</feature>
<feature type="compositionally biased region" description="Basic and acidic residues" evidence="4">
    <location>
        <begin position="225"/>
        <end position="237"/>
    </location>
</feature>
<dbReference type="PANTHER" id="PTHR46058">
    <property type="entry name" value="PROTEIN BREVIS RADIX-LIKE 1"/>
    <property type="match status" value="1"/>
</dbReference>
<organism evidence="6">
    <name type="scientific">Araucaria cunninghamii</name>
    <name type="common">Hoop pine</name>
    <name type="synonym">Moreton Bay pine</name>
    <dbReference type="NCBI Taxonomy" id="56994"/>
    <lineage>
        <taxon>Eukaryota</taxon>
        <taxon>Viridiplantae</taxon>
        <taxon>Streptophyta</taxon>
        <taxon>Embryophyta</taxon>
        <taxon>Tracheophyta</taxon>
        <taxon>Spermatophyta</taxon>
        <taxon>Pinopsida</taxon>
        <taxon>Pinidae</taxon>
        <taxon>Conifers II</taxon>
        <taxon>Araucariales</taxon>
        <taxon>Araucariaceae</taxon>
        <taxon>Araucaria</taxon>
    </lineage>
</organism>
<feature type="region of interest" description="Disordered" evidence="4">
    <location>
        <begin position="223"/>
        <end position="311"/>
    </location>
</feature>
<sequence length="367" mass="41359">MLTCIACSKRLDDPMHETPPDGSSTPRSPASKEAIKNLTAQIKDMALKFSGAYRHCRPCAASSVYRKGTPQHSLEPDDASEGTSAHYGYRPGSSSSTPAWNFSTTGRDHVLGEERFRAIAATSSAEGTPRFESPAVTRHQNTGSLDVVSMEEEEEENKEWVAQVEPGVLITLISLPEGGNDLKRIRFSREMFNKWQAQRWWAENYDKVLELYNIQRFDRQTVLPTREEEERGARESAEDSPVTPPLHNERLPRNFYRQCPPGVGYSSSDSMDHHSSLAATPNLSSKAGSSSMDGDRSDDLSVSASTVSDQEMEWVEEDEPGVYITIRSLPGGGRELRRVRFSREKFGEVQARLWWEENRSRIHRQYL</sequence>
<protein>
    <recommendedName>
        <fullName evidence="5">BRX domain-containing protein</fullName>
    </recommendedName>
</protein>
<dbReference type="EMBL" id="GCKF01034656">
    <property type="protein sequence ID" value="JAG97171.1"/>
    <property type="molecule type" value="Transcribed_RNA"/>
</dbReference>
<dbReference type="InterPro" id="IPR027988">
    <property type="entry name" value="BRX_N"/>
</dbReference>
<evidence type="ECO:0000313" key="6">
    <source>
        <dbReference type="EMBL" id="JAG97171.1"/>
    </source>
</evidence>
<dbReference type="PANTHER" id="PTHR46058:SF2">
    <property type="entry name" value="PROTEIN BREVIS RADIX-LIKE 3"/>
    <property type="match status" value="1"/>
</dbReference>